<sequence length="74" mass="7210">MVHALRVDGAEQAVRCGAVPGVQLLVDGVPQPGRGGGEVGAVRSVAGAVVLVASGADRAGSCLPGRCHGSASHR</sequence>
<proteinExistence type="predicted"/>
<gene>
    <name evidence="1" type="ORF">AQJ66_29640</name>
</gene>
<organism evidence="1 2">
    <name type="scientific">Streptomyces bungoensis</name>
    <dbReference type="NCBI Taxonomy" id="285568"/>
    <lineage>
        <taxon>Bacteria</taxon>
        <taxon>Bacillati</taxon>
        <taxon>Actinomycetota</taxon>
        <taxon>Actinomycetes</taxon>
        <taxon>Kitasatosporales</taxon>
        <taxon>Streptomycetaceae</taxon>
        <taxon>Streptomyces</taxon>
    </lineage>
</organism>
<reference evidence="1 2" key="1">
    <citation type="submission" date="2015-10" db="EMBL/GenBank/DDBJ databases">
        <title>Draft genome sequence of Streptomyces bungoensis DSM 41781, type strain for the species Streptomyces bungoensis.</title>
        <authorList>
            <person name="Ruckert C."/>
            <person name="Winkler A."/>
            <person name="Kalinowski J."/>
            <person name="Kampfer P."/>
            <person name="Glaeser S."/>
        </authorList>
    </citation>
    <scope>NUCLEOTIDE SEQUENCE [LARGE SCALE GENOMIC DNA]</scope>
    <source>
        <strain evidence="1 2">DSM 41781</strain>
    </source>
</reference>
<dbReference type="EMBL" id="LMWX01000055">
    <property type="protein sequence ID" value="KUN79039.1"/>
    <property type="molecule type" value="Genomic_DNA"/>
</dbReference>
<dbReference type="Proteomes" id="UP000053024">
    <property type="component" value="Unassembled WGS sequence"/>
</dbReference>
<accession>A0A101SSC6</accession>
<name>A0A101SSC6_9ACTN</name>
<keyword evidence="2" id="KW-1185">Reference proteome</keyword>
<evidence type="ECO:0000313" key="2">
    <source>
        <dbReference type="Proteomes" id="UP000053024"/>
    </source>
</evidence>
<dbReference type="AlphaFoldDB" id="A0A101SSC6"/>
<protein>
    <submittedName>
        <fullName evidence="1">Uncharacterized protein</fullName>
    </submittedName>
</protein>
<comment type="caution">
    <text evidence="1">The sequence shown here is derived from an EMBL/GenBank/DDBJ whole genome shotgun (WGS) entry which is preliminary data.</text>
</comment>
<evidence type="ECO:0000313" key="1">
    <source>
        <dbReference type="EMBL" id="KUN79039.1"/>
    </source>
</evidence>